<dbReference type="GO" id="GO:0051539">
    <property type="term" value="F:4 iron, 4 sulfur cluster binding"/>
    <property type="evidence" value="ECO:0007669"/>
    <property type="project" value="UniProtKB-KW"/>
</dbReference>
<dbReference type="Gene3D" id="3.20.20.70">
    <property type="entry name" value="Aldolase class I"/>
    <property type="match status" value="1"/>
</dbReference>
<dbReference type="SFLD" id="SFLDS00029">
    <property type="entry name" value="Radical_SAM"/>
    <property type="match status" value="1"/>
</dbReference>
<dbReference type="HAMAP" id="MF_01225_B">
    <property type="entry name" value="MoaA_B"/>
    <property type="match status" value="1"/>
</dbReference>
<dbReference type="PANTHER" id="PTHR22960:SF28">
    <property type="entry name" value="GTP 3',8-CYCLASE"/>
    <property type="match status" value="1"/>
</dbReference>
<dbReference type="GO" id="GO:0006777">
    <property type="term" value="P:Mo-molybdopterin cofactor biosynthetic process"/>
    <property type="evidence" value="ECO:0007669"/>
    <property type="project" value="UniProtKB-KW"/>
</dbReference>
<dbReference type="InterPro" id="IPR040064">
    <property type="entry name" value="MoaA-like"/>
</dbReference>
<dbReference type="PROSITE" id="PS51918">
    <property type="entry name" value="RADICAL_SAM"/>
    <property type="match status" value="1"/>
</dbReference>
<dbReference type="PANTHER" id="PTHR22960">
    <property type="entry name" value="MOLYBDOPTERIN COFACTOR SYNTHESIS PROTEIN A"/>
    <property type="match status" value="1"/>
</dbReference>
<dbReference type="InterPro" id="IPR000385">
    <property type="entry name" value="MoaA_NifB_PqqE_Fe-S-bd_CS"/>
</dbReference>
<evidence type="ECO:0000313" key="14">
    <source>
        <dbReference type="EMBL" id="KKN69921.1"/>
    </source>
</evidence>
<keyword evidence="9" id="KW-0342">GTP-binding</keyword>
<dbReference type="InterPro" id="IPR058240">
    <property type="entry name" value="rSAM_sf"/>
</dbReference>
<evidence type="ECO:0000256" key="11">
    <source>
        <dbReference type="ARBA" id="ARBA00023239"/>
    </source>
</evidence>
<dbReference type="InterPro" id="IPR013483">
    <property type="entry name" value="MoaA"/>
</dbReference>
<protein>
    <recommendedName>
        <fullName evidence="2">GTP 3',8-cyclase</fullName>
        <ecNumber evidence="2">4.1.99.22</ecNumber>
    </recommendedName>
</protein>
<dbReference type="UniPathway" id="UPA00344"/>
<dbReference type="GO" id="GO:0061799">
    <property type="term" value="F:cyclic pyranopterin monophosphate synthase activity"/>
    <property type="evidence" value="ECO:0007669"/>
    <property type="project" value="TreeGrafter"/>
</dbReference>
<dbReference type="InterPro" id="IPR007197">
    <property type="entry name" value="rSAM"/>
</dbReference>
<evidence type="ECO:0000256" key="10">
    <source>
        <dbReference type="ARBA" id="ARBA00023150"/>
    </source>
</evidence>
<dbReference type="EC" id="4.1.99.22" evidence="2"/>
<evidence type="ECO:0000256" key="12">
    <source>
        <dbReference type="ARBA" id="ARBA00048697"/>
    </source>
</evidence>
<evidence type="ECO:0000256" key="1">
    <source>
        <dbReference type="ARBA" id="ARBA00001966"/>
    </source>
</evidence>
<dbReference type="InterPro" id="IPR006638">
    <property type="entry name" value="Elp3/MiaA/NifB-like_rSAM"/>
</dbReference>
<dbReference type="CDD" id="cd21117">
    <property type="entry name" value="Twitch_MoaA"/>
    <property type="match status" value="1"/>
</dbReference>
<evidence type="ECO:0000256" key="4">
    <source>
        <dbReference type="ARBA" id="ARBA00022691"/>
    </source>
</evidence>
<dbReference type="PROSITE" id="PS01305">
    <property type="entry name" value="MOAA_NIFB_PQQE"/>
    <property type="match status" value="1"/>
</dbReference>
<evidence type="ECO:0000259" key="13">
    <source>
        <dbReference type="PROSITE" id="PS51918"/>
    </source>
</evidence>
<dbReference type="SFLD" id="SFLDG01383">
    <property type="entry name" value="cyclic_pyranopterin_phosphate"/>
    <property type="match status" value="1"/>
</dbReference>
<dbReference type="SMART" id="SM00729">
    <property type="entry name" value="Elp3"/>
    <property type="match status" value="1"/>
</dbReference>
<keyword evidence="7" id="KW-0408">Iron</keyword>
<evidence type="ECO:0000256" key="6">
    <source>
        <dbReference type="ARBA" id="ARBA00022741"/>
    </source>
</evidence>
<keyword evidence="5" id="KW-0479">Metal-binding</keyword>
<comment type="caution">
    <text evidence="14">The sequence shown here is derived from an EMBL/GenBank/DDBJ whole genome shotgun (WGS) entry which is preliminary data.</text>
</comment>
<reference evidence="14" key="1">
    <citation type="journal article" date="2015" name="Nature">
        <title>Complex archaea that bridge the gap between prokaryotes and eukaryotes.</title>
        <authorList>
            <person name="Spang A."/>
            <person name="Saw J.H."/>
            <person name="Jorgensen S.L."/>
            <person name="Zaremba-Niedzwiedzka K."/>
            <person name="Martijn J."/>
            <person name="Lind A.E."/>
            <person name="van Eijk R."/>
            <person name="Schleper C."/>
            <person name="Guy L."/>
            <person name="Ettema T.J."/>
        </authorList>
    </citation>
    <scope>NUCLEOTIDE SEQUENCE</scope>
</reference>
<evidence type="ECO:0000256" key="2">
    <source>
        <dbReference type="ARBA" id="ARBA00012167"/>
    </source>
</evidence>
<proteinExistence type="inferred from homology"/>
<dbReference type="InterPro" id="IPR010505">
    <property type="entry name" value="MoaA_twitch"/>
</dbReference>
<dbReference type="EMBL" id="LAZR01000415">
    <property type="protein sequence ID" value="KKN69921.1"/>
    <property type="molecule type" value="Genomic_DNA"/>
</dbReference>
<dbReference type="SFLD" id="SFLDG01067">
    <property type="entry name" value="SPASM/twitch_domain_containing"/>
    <property type="match status" value="1"/>
</dbReference>
<evidence type="ECO:0000256" key="7">
    <source>
        <dbReference type="ARBA" id="ARBA00023004"/>
    </source>
</evidence>
<keyword evidence="3" id="KW-0004">4Fe-4S</keyword>
<accession>A0A0F9V8P8</accession>
<evidence type="ECO:0000256" key="8">
    <source>
        <dbReference type="ARBA" id="ARBA00023014"/>
    </source>
</evidence>
<dbReference type="SUPFAM" id="SSF102114">
    <property type="entry name" value="Radical SAM enzymes"/>
    <property type="match status" value="1"/>
</dbReference>
<keyword evidence="11" id="KW-0456">Lyase</keyword>
<dbReference type="GO" id="GO:0005525">
    <property type="term" value="F:GTP binding"/>
    <property type="evidence" value="ECO:0007669"/>
    <property type="project" value="UniProtKB-KW"/>
</dbReference>
<evidence type="ECO:0000256" key="5">
    <source>
        <dbReference type="ARBA" id="ARBA00022723"/>
    </source>
</evidence>
<keyword evidence="4" id="KW-0949">S-adenosyl-L-methionine</keyword>
<evidence type="ECO:0000256" key="3">
    <source>
        <dbReference type="ARBA" id="ARBA00022485"/>
    </source>
</evidence>
<evidence type="ECO:0000256" key="9">
    <source>
        <dbReference type="ARBA" id="ARBA00023134"/>
    </source>
</evidence>
<dbReference type="AlphaFoldDB" id="A0A0F9V8P8"/>
<dbReference type="NCBIfam" id="TIGR02666">
    <property type="entry name" value="moaA"/>
    <property type="match status" value="1"/>
</dbReference>
<dbReference type="InterPro" id="IPR050105">
    <property type="entry name" value="MoCo_biosynth_MoaA/MoaC"/>
</dbReference>
<dbReference type="GO" id="GO:0061798">
    <property type="term" value="F:GTP 3',8'-cyclase activity"/>
    <property type="evidence" value="ECO:0007669"/>
    <property type="project" value="UniProtKB-EC"/>
</dbReference>
<keyword evidence="10" id="KW-0501">Molybdenum cofactor biosynthesis</keyword>
<dbReference type="GO" id="GO:0046872">
    <property type="term" value="F:metal ion binding"/>
    <property type="evidence" value="ECO:0007669"/>
    <property type="project" value="UniProtKB-KW"/>
</dbReference>
<feature type="domain" description="Radical SAM core" evidence="13">
    <location>
        <begin position="5"/>
        <end position="229"/>
    </location>
</feature>
<name>A0A0F9V8P8_9ZZZZ</name>
<comment type="cofactor">
    <cofactor evidence="1">
        <name>[4Fe-4S] cluster</name>
        <dbReference type="ChEBI" id="CHEBI:49883"/>
    </cofactor>
</comment>
<keyword evidence="6" id="KW-0547">Nucleotide-binding</keyword>
<keyword evidence="8" id="KW-0411">Iron-sulfur</keyword>
<dbReference type="InterPro" id="IPR013785">
    <property type="entry name" value="Aldolase_TIM"/>
</dbReference>
<dbReference type="Pfam" id="PF06463">
    <property type="entry name" value="Mob_synth_C"/>
    <property type="match status" value="1"/>
</dbReference>
<dbReference type="CDD" id="cd01335">
    <property type="entry name" value="Radical_SAM"/>
    <property type="match status" value="1"/>
</dbReference>
<comment type="catalytic activity">
    <reaction evidence="12">
        <text>GTP + AH2 + S-adenosyl-L-methionine = (8S)-3',8-cyclo-7,8-dihydroguanosine 5'-triphosphate + 5'-deoxyadenosine + L-methionine + A + H(+)</text>
        <dbReference type="Rhea" id="RHEA:49576"/>
        <dbReference type="ChEBI" id="CHEBI:13193"/>
        <dbReference type="ChEBI" id="CHEBI:15378"/>
        <dbReference type="ChEBI" id="CHEBI:17319"/>
        <dbReference type="ChEBI" id="CHEBI:17499"/>
        <dbReference type="ChEBI" id="CHEBI:37565"/>
        <dbReference type="ChEBI" id="CHEBI:57844"/>
        <dbReference type="ChEBI" id="CHEBI:59789"/>
        <dbReference type="ChEBI" id="CHEBI:131766"/>
        <dbReference type="EC" id="4.1.99.22"/>
    </reaction>
</comment>
<dbReference type="Pfam" id="PF04055">
    <property type="entry name" value="Radical_SAM"/>
    <property type="match status" value="1"/>
</dbReference>
<gene>
    <name evidence="14" type="ORF">LCGC14_0436020</name>
</gene>
<dbReference type="SFLD" id="SFLDG01386">
    <property type="entry name" value="main_SPASM_domain-containing"/>
    <property type="match status" value="1"/>
</dbReference>
<sequence>MLNDQFGRQFNYLRLSITDVCNFSCSYCLPNGYQCDTPRNFLNKNEINTLVNAFAELGTKKVRITGGEPCLRSDVTDIIKLCKNTPGIEKVAITTNGFNLLKKIDEFAEAGLDALNVSIDSLNPSMFKLITGHDKLNLILKGIERAVELGIKDIKINAVLAKQFNKNQLKDFLAWVKHHKVTVRFIELMETGDGATFFEENHLSGQTVKAQLLDQGWLQVVRGKLNGPAEEFCHPNYDGRIGLIMPYSKDFCKSCNRLRVSALGKLHLCLFAEQGIDLRELLNEDDTAATVKAIRAAMGNKEISHELDKRLTGATTHLAMLGG</sequence>
<organism evidence="14">
    <name type="scientific">marine sediment metagenome</name>
    <dbReference type="NCBI Taxonomy" id="412755"/>
    <lineage>
        <taxon>unclassified sequences</taxon>
        <taxon>metagenomes</taxon>
        <taxon>ecological metagenomes</taxon>
    </lineage>
</organism>